<reference evidence="4 5" key="1">
    <citation type="journal article" date="2015" name="Genome Announc.">
        <title>Expanding the biotechnology potential of lactobacilli through comparative genomics of 213 strains and associated genera.</title>
        <authorList>
            <person name="Sun Z."/>
            <person name="Harris H.M."/>
            <person name="McCann A."/>
            <person name="Guo C."/>
            <person name="Argimon S."/>
            <person name="Zhang W."/>
            <person name="Yang X."/>
            <person name="Jeffery I.B."/>
            <person name="Cooney J.C."/>
            <person name="Kagawa T.F."/>
            <person name="Liu W."/>
            <person name="Song Y."/>
            <person name="Salvetti E."/>
            <person name="Wrobel A."/>
            <person name="Rasinkangas P."/>
            <person name="Parkhill J."/>
            <person name="Rea M.C."/>
            <person name="O'Sullivan O."/>
            <person name="Ritari J."/>
            <person name="Douillard F.P."/>
            <person name="Paul Ross R."/>
            <person name="Yang R."/>
            <person name="Briner A.E."/>
            <person name="Felis G.E."/>
            <person name="de Vos W.M."/>
            <person name="Barrangou R."/>
            <person name="Klaenhammer T.R."/>
            <person name="Caufield P.W."/>
            <person name="Cui Y."/>
            <person name="Zhang H."/>
            <person name="O'Toole P.W."/>
        </authorList>
    </citation>
    <scope>NUCLEOTIDE SEQUENCE [LARGE SCALE GENOMIC DNA]</scope>
    <source>
        <strain evidence="2 5">ATCC BAA-66</strain>
        <strain evidence="3 4">DSM 13344</strain>
    </source>
</reference>
<dbReference type="EMBL" id="JQAZ01000004">
    <property type="protein sequence ID" value="KRN31315.1"/>
    <property type="molecule type" value="Genomic_DNA"/>
</dbReference>
<evidence type="ECO:0000313" key="4">
    <source>
        <dbReference type="Proteomes" id="UP000051645"/>
    </source>
</evidence>
<accession>A0A0R2FS57</accession>
<comment type="caution">
    <text evidence="3">The sequence shown here is derived from an EMBL/GenBank/DDBJ whole genome shotgun (WGS) entry which is preliminary data.</text>
</comment>
<dbReference type="Proteomes" id="UP000051645">
    <property type="component" value="Unassembled WGS sequence"/>
</dbReference>
<evidence type="ECO:0008006" key="6">
    <source>
        <dbReference type="Google" id="ProtNLM"/>
    </source>
</evidence>
<gene>
    <name evidence="2" type="ORF">IV38_GL002142</name>
    <name evidence="3" type="ORF">IV40_GL001308</name>
</gene>
<keyword evidence="1" id="KW-1133">Transmembrane helix</keyword>
<feature type="transmembrane region" description="Helical" evidence="1">
    <location>
        <begin position="133"/>
        <end position="153"/>
    </location>
</feature>
<dbReference type="NCBIfam" id="TIGR01906">
    <property type="entry name" value="integ_TIGR01906"/>
    <property type="match status" value="1"/>
</dbReference>
<organism evidence="3 4">
    <name type="scientific">Lactobacillus selangorensis</name>
    <dbReference type="NCBI Taxonomy" id="81857"/>
    <lineage>
        <taxon>Bacteria</taxon>
        <taxon>Bacillati</taxon>
        <taxon>Bacillota</taxon>
        <taxon>Bacilli</taxon>
        <taxon>Lactobacillales</taxon>
        <taxon>Lactobacillaceae</taxon>
        <taxon>Lactobacillus</taxon>
    </lineage>
</organism>
<dbReference type="Proteomes" id="UP000051751">
    <property type="component" value="Unassembled WGS sequence"/>
</dbReference>
<dbReference type="PATRIC" id="fig|81857.3.peg.2192"/>
<dbReference type="AlphaFoldDB" id="A0A0R2FS57"/>
<evidence type="ECO:0000313" key="3">
    <source>
        <dbReference type="EMBL" id="KRN31315.1"/>
    </source>
</evidence>
<feature type="transmembrane region" description="Helical" evidence="1">
    <location>
        <begin position="180"/>
        <end position="201"/>
    </location>
</feature>
<dbReference type="Pfam" id="PF07314">
    <property type="entry name" value="Lit"/>
    <property type="match status" value="1"/>
</dbReference>
<dbReference type="EMBL" id="JQAT01000008">
    <property type="protein sequence ID" value="KRN27488.1"/>
    <property type="molecule type" value="Genomic_DNA"/>
</dbReference>
<proteinExistence type="predicted"/>
<evidence type="ECO:0000256" key="1">
    <source>
        <dbReference type="SAM" id="Phobius"/>
    </source>
</evidence>
<sequence length="211" mass="24550">MNKLGRTLNWCALFLAILAAAIFLTILISDPLFWLNSKLQHLTVIADLKLHVLMHNYHQLLHYLTAPWPVKFSLANFVSSYAGMHHFADVRHLFLLTEIVLVVTGIASFFFLRKLKRSHELWRLIRPFEWATLVPVILAFLLAMNFDAFFVTFHEILFRNSDWLFNPNTDPIINVLPESFFMQCFIIGFVLFEGFLVWGIVAGRKQLKADK</sequence>
<feature type="transmembrane region" description="Helical" evidence="1">
    <location>
        <begin position="93"/>
        <end position="112"/>
    </location>
</feature>
<evidence type="ECO:0000313" key="2">
    <source>
        <dbReference type="EMBL" id="KRN27488.1"/>
    </source>
</evidence>
<protein>
    <recommendedName>
        <fullName evidence="6">Integral membrane protein</fullName>
    </recommendedName>
</protein>
<keyword evidence="1" id="KW-0812">Transmembrane</keyword>
<feature type="transmembrane region" description="Helical" evidence="1">
    <location>
        <begin position="7"/>
        <end position="28"/>
    </location>
</feature>
<evidence type="ECO:0000313" key="5">
    <source>
        <dbReference type="Proteomes" id="UP000051751"/>
    </source>
</evidence>
<keyword evidence="1" id="KW-0472">Membrane</keyword>
<keyword evidence="4" id="KW-1185">Reference proteome</keyword>
<dbReference type="STRING" id="81857.IV38_GL002142"/>
<name>A0A0R2FS57_9LACO</name>
<dbReference type="InterPro" id="IPR010178">
    <property type="entry name" value="Lit"/>
</dbReference>